<dbReference type="SUPFAM" id="SSF48371">
    <property type="entry name" value="ARM repeat"/>
    <property type="match status" value="1"/>
</dbReference>
<dbReference type="Pfam" id="PF13646">
    <property type="entry name" value="HEAT_2"/>
    <property type="match status" value="1"/>
</dbReference>
<evidence type="ECO:0000256" key="2">
    <source>
        <dbReference type="ARBA" id="ARBA00022738"/>
    </source>
</evidence>
<organism evidence="3 4">
    <name type="scientific">Tumidithrix elongata BACA0141</name>
    <dbReference type="NCBI Taxonomy" id="2716417"/>
    <lineage>
        <taxon>Bacteria</taxon>
        <taxon>Bacillati</taxon>
        <taxon>Cyanobacteriota</taxon>
        <taxon>Cyanophyceae</taxon>
        <taxon>Pseudanabaenales</taxon>
        <taxon>Pseudanabaenaceae</taxon>
        <taxon>Tumidithrix</taxon>
        <taxon>Tumidithrix elongata</taxon>
    </lineage>
</organism>
<dbReference type="RefSeq" id="WP_330485461.1">
    <property type="nucleotide sequence ID" value="NZ_JAZBJZ010000107.1"/>
</dbReference>
<keyword evidence="1" id="KW-0042">Antenna complex</keyword>
<dbReference type="InterPro" id="IPR016024">
    <property type="entry name" value="ARM-type_fold"/>
</dbReference>
<dbReference type="Proteomes" id="UP001333818">
    <property type="component" value="Unassembled WGS sequence"/>
</dbReference>
<keyword evidence="4" id="KW-1185">Reference proteome</keyword>
<comment type="caution">
    <text evidence="3">The sequence shown here is derived from an EMBL/GenBank/DDBJ whole genome shotgun (WGS) entry which is preliminary data.</text>
</comment>
<proteinExistence type="predicted"/>
<dbReference type="InterPro" id="IPR011989">
    <property type="entry name" value="ARM-like"/>
</dbReference>
<sequence>MNTIDSLIEAVEQTRTPTELIHAAQTLADSHSALAVPSLIAILGYENLAAASIATCGLVSIGRSAVEPLMAAVDRCDYDAKTYIVRALAAIGDPRSLDILLECAETDCTPSVRRAAIKGLGNVRWHWLTQDLEQDLHWSREAIGTAQDRVLRTLRFLLDDRDWSMRYAAVVALDAIAASNSGINVFNILKVAQARESDLSVQARIRTALQKQLVTA</sequence>
<accession>A0AAW9Q716</accession>
<gene>
    <name evidence="3" type="ORF">V2H45_19970</name>
</gene>
<dbReference type="Gene3D" id="1.25.10.10">
    <property type="entry name" value="Leucine-rich Repeat Variant"/>
    <property type="match status" value="1"/>
</dbReference>
<reference evidence="3" key="1">
    <citation type="submission" date="2024-01" db="EMBL/GenBank/DDBJ databases">
        <title>Bank of Algae and Cyanobacteria of the Azores (BACA) strain genomes.</title>
        <authorList>
            <person name="Luz R."/>
            <person name="Cordeiro R."/>
            <person name="Fonseca A."/>
            <person name="Goncalves V."/>
        </authorList>
    </citation>
    <scope>NUCLEOTIDE SEQUENCE</scope>
    <source>
        <strain evidence="3">BACA0141</strain>
    </source>
</reference>
<dbReference type="AlphaFoldDB" id="A0AAW9Q716"/>
<evidence type="ECO:0000313" key="3">
    <source>
        <dbReference type="EMBL" id="MEE3719025.1"/>
    </source>
</evidence>
<evidence type="ECO:0000256" key="1">
    <source>
        <dbReference type="ARBA" id="ARBA00022549"/>
    </source>
</evidence>
<keyword evidence="2" id="KW-0605">Phycobilisome</keyword>
<protein>
    <submittedName>
        <fullName evidence="3">HEAT repeat domain-containing protein</fullName>
    </submittedName>
</protein>
<evidence type="ECO:0000313" key="4">
    <source>
        <dbReference type="Proteomes" id="UP001333818"/>
    </source>
</evidence>
<dbReference type="EMBL" id="JAZBJZ010000107">
    <property type="protein sequence ID" value="MEE3719025.1"/>
    <property type="molecule type" value="Genomic_DNA"/>
</dbReference>
<dbReference type="GO" id="GO:0030089">
    <property type="term" value="C:phycobilisome"/>
    <property type="evidence" value="ECO:0007669"/>
    <property type="project" value="UniProtKB-KW"/>
</dbReference>
<name>A0AAW9Q716_9CYAN</name>